<name>A0ABW3HZH7_9FLAO</name>
<dbReference type="SMART" id="SM01235">
    <property type="entry name" value="Haem_bd"/>
    <property type="match status" value="1"/>
</dbReference>
<evidence type="ECO:0000256" key="1">
    <source>
        <dbReference type="SAM" id="SignalP"/>
    </source>
</evidence>
<dbReference type="InterPro" id="IPR025992">
    <property type="entry name" value="Haem-bd"/>
</dbReference>
<feature type="chain" id="PRO_5045103791" evidence="1">
    <location>
        <begin position="19"/>
        <end position="155"/>
    </location>
</feature>
<organism evidence="3 4">
    <name type="scientific">Pseudofulvibacter geojedonensis</name>
    <dbReference type="NCBI Taxonomy" id="1123758"/>
    <lineage>
        <taxon>Bacteria</taxon>
        <taxon>Pseudomonadati</taxon>
        <taxon>Bacteroidota</taxon>
        <taxon>Flavobacteriia</taxon>
        <taxon>Flavobacteriales</taxon>
        <taxon>Flavobacteriaceae</taxon>
        <taxon>Pseudofulvibacter</taxon>
    </lineage>
</organism>
<evidence type="ECO:0000313" key="3">
    <source>
        <dbReference type="EMBL" id="MFD0962953.1"/>
    </source>
</evidence>
<accession>A0ABW3HZH7</accession>
<dbReference type="Pfam" id="PF14376">
    <property type="entry name" value="Haem_bd"/>
    <property type="match status" value="1"/>
</dbReference>
<dbReference type="Proteomes" id="UP001596997">
    <property type="component" value="Unassembled WGS sequence"/>
</dbReference>
<evidence type="ECO:0000259" key="2">
    <source>
        <dbReference type="SMART" id="SM01235"/>
    </source>
</evidence>
<protein>
    <submittedName>
        <fullName evidence="3">Heme-binding domain-containing protein</fullName>
    </submittedName>
</protein>
<comment type="caution">
    <text evidence="3">The sequence shown here is derived from an EMBL/GenBank/DDBJ whole genome shotgun (WGS) entry which is preliminary data.</text>
</comment>
<proteinExistence type="predicted"/>
<reference evidence="4" key="1">
    <citation type="journal article" date="2019" name="Int. J. Syst. Evol. Microbiol.">
        <title>The Global Catalogue of Microorganisms (GCM) 10K type strain sequencing project: providing services to taxonomists for standard genome sequencing and annotation.</title>
        <authorList>
            <consortium name="The Broad Institute Genomics Platform"/>
            <consortium name="The Broad Institute Genome Sequencing Center for Infectious Disease"/>
            <person name="Wu L."/>
            <person name="Ma J."/>
        </authorList>
    </citation>
    <scope>NUCLEOTIDE SEQUENCE [LARGE SCALE GENOMIC DNA]</scope>
    <source>
        <strain evidence="4">CCUG 62114</strain>
    </source>
</reference>
<gene>
    <name evidence="3" type="ORF">ACFQ1O_02930</name>
</gene>
<dbReference type="RefSeq" id="WP_377713134.1">
    <property type="nucleotide sequence ID" value="NZ_JBHTJM010000002.1"/>
</dbReference>
<feature type="signal peptide" evidence="1">
    <location>
        <begin position="1"/>
        <end position="18"/>
    </location>
</feature>
<sequence length="155" mass="18147">MIKKIFLALLIIFGIAQFFNPEKNESTELLSSDLVVTEKPNDRIKAMLHNACYDCHSNHTNYPWYDRITPVNFWVQGHVDHGKGELNFSLWSTFSPKKKIHKLEECIELIEKGEMPLESYTIMHGDAKFDETEKKELLNWLQLVKIKHETTNLPM</sequence>
<keyword evidence="1" id="KW-0732">Signal</keyword>
<keyword evidence="4" id="KW-1185">Reference proteome</keyword>
<evidence type="ECO:0000313" key="4">
    <source>
        <dbReference type="Proteomes" id="UP001596997"/>
    </source>
</evidence>
<feature type="domain" description="Haem-binding" evidence="2">
    <location>
        <begin position="10"/>
        <end position="145"/>
    </location>
</feature>
<dbReference type="EMBL" id="JBHTJM010000002">
    <property type="protein sequence ID" value="MFD0962953.1"/>
    <property type="molecule type" value="Genomic_DNA"/>
</dbReference>